<dbReference type="InterPro" id="IPR024320">
    <property type="entry name" value="LPG_synthase_C"/>
</dbReference>
<keyword evidence="3 6" id="KW-0812">Transmembrane</keyword>
<dbReference type="Pfam" id="PF09924">
    <property type="entry name" value="LPG_synthase_C"/>
    <property type="match status" value="1"/>
</dbReference>
<keyword evidence="2" id="KW-1003">Cell membrane</keyword>
<proteinExistence type="predicted"/>
<feature type="transmembrane region" description="Helical" evidence="6">
    <location>
        <begin position="35"/>
        <end position="57"/>
    </location>
</feature>
<feature type="transmembrane region" description="Helical" evidence="6">
    <location>
        <begin position="277"/>
        <end position="297"/>
    </location>
</feature>
<dbReference type="AlphaFoldDB" id="A0A956LWR0"/>
<dbReference type="SUPFAM" id="SSF144091">
    <property type="entry name" value="Rhomboid-like"/>
    <property type="match status" value="1"/>
</dbReference>
<dbReference type="GO" id="GO:0005886">
    <property type="term" value="C:plasma membrane"/>
    <property type="evidence" value="ECO:0007669"/>
    <property type="project" value="UniProtKB-SubCell"/>
</dbReference>
<evidence type="ECO:0000256" key="6">
    <source>
        <dbReference type="SAM" id="Phobius"/>
    </source>
</evidence>
<feature type="transmembrane region" description="Helical" evidence="6">
    <location>
        <begin position="77"/>
        <end position="102"/>
    </location>
</feature>
<dbReference type="PANTHER" id="PTHR34697">
    <property type="entry name" value="PHOSPHATIDYLGLYCEROL LYSYLTRANSFERASE"/>
    <property type="match status" value="1"/>
</dbReference>
<comment type="caution">
    <text evidence="8">The sequence shown here is derived from an EMBL/GenBank/DDBJ whole genome shotgun (WGS) entry which is preliminary data.</text>
</comment>
<dbReference type="GO" id="GO:0055091">
    <property type="term" value="P:phospholipid homeostasis"/>
    <property type="evidence" value="ECO:0007669"/>
    <property type="project" value="TreeGrafter"/>
</dbReference>
<dbReference type="InterPro" id="IPR035952">
    <property type="entry name" value="Rhomboid-like_sf"/>
</dbReference>
<comment type="subcellular location">
    <subcellularLocation>
        <location evidence="1">Cell membrane</location>
        <topology evidence="1">Multi-pass membrane protein</topology>
    </subcellularLocation>
</comment>
<dbReference type="GO" id="GO:0016755">
    <property type="term" value="F:aminoacyltransferase activity"/>
    <property type="evidence" value="ECO:0007669"/>
    <property type="project" value="TreeGrafter"/>
</dbReference>
<dbReference type="EMBL" id="JAGQHR010000067">
    <property type="protein sequence ID" value="MCA9726783.1"/>
    <property type="molecule type" value="Genomic_DNA"/>
</dbReference>
<feature type="transmembrane region" description="Helical" evidence="6">
    <location>
        <begin position="153"/>
        <end position="170"/>
    </location>
</feature>
<name>A0A956LWR0_UNCEI</name>
<reference evidence="8" key="2">
    <citation type="journal article" date="2021" name="Microbiome">
        <title>Successional dynamics and alternative stable states in a saline activated sludge microbial community over 9 years.</title>
        <authorList>
            <person name="Wang Y."/>
            <person name="Ye J."/>
            <person name="Ju F."/>
            <person name="Liu L."/>
            <person name="Boyd J.A."/>
            <person name="Deng Y."/>
            <person name="Parks D.H."/>
            <person name="Jiang X."/>
            <person name="Yin X."/>
            <person name="Woodcroft B.J."/>
            <person name="Tyson G.W."/>
            <person name="Hugenholtz P."/>
            <person name="Polz M.F."/>
            <person name="Zhang T."/>
        </authorList>
    </citation>
    <scope>NUCLEOTIDE SEQUENCE</scope>
    <source>
        <strain evidence="8">HKST-UBA01</strain>
    </source>
</reference>
<organism evidence="8 9">
    <name type="scientific">Eiseniibacteriota bacterium</name>
    <dbReference type="NCBI Taxonomy" id="2212470"/>
    <lineage>
        <taxon>Bacteria</taxon>
        <taxon>Candidatus Eiseniibacteriota</taxon>
    </lineage>
</organism>
<feature type="domain" description="Phosphatidylglycerol lysyltransferase C-terminal" evidence="7">
    <location>
        <begin position="463"/>
        <end position="757"/>
    </location>
</feature>
<dbReference type="PANTHER" id="PTHR34697:SF2">
    <property type="entry name" value="PHOSPHATIDYLGLYCEROL LYSYLTRANSFERASE"/>
    <property type="match status" value="1"/>
</dbReference>
<protein>
    <submittedName>
        <fullName evidence="8">DUF2156 domain-containing protein</fullName>
    </submittedName>
</protein>
<evidence type="ECO:0000313" key="8">
    <source>
        <dbReference type="EMBL" id="MCA9726783.1"/>
    </source>
</evidence>
<sequence length="811" mass="87928">MSTTGAGQQVLDESSSSGRALDRWRLPSLFDRVRLAPLLVVCVLGVAVFTDTLSHPLPAPLLDAWGFRVSDLFVKPWRILTCPFFIYRPSMALSIVGIVLLFVGLAELRVGLKWAALSFLAGHLAGYILGPLVMRAVDALLGFGGDMVVVRDVGASNGAFGAWGAVLAVWPRRRAWPLIAGTTIYLLIALAVSAQVWDVGHLCAFPAGVLVGAIHARRQGSFARVPGTFHATVSVPEALGVGIAILGGMHVLAALTLARHAGFARLESWLPLGEVDWSRVLLAWIGLALCALAPALYRGQRAAWVITVVALLVTMVPTAIVHPSPVAIALSLALVGLLLWFRRRFQAPARWMERPGGWVSALAPLAGAVVILVLSGLLIRHEFRPTLAGASWMKMVVYRLSGTSVTDVLGGTGVHPTHTVARAVVRLIPWVTWPLALLTVLRIAEGAAAPRARGRDRLRARGILARDGATGTAPMTLWPGNSVRPLLGSTAFCAFRVAYGQAVVLGEPIGASQRFAEALSEFDAYCNQRGWNAVYYAVSDANAERFRNAGFQLLQIGVEAILPLTDLEFRGKTWQSTRSALHRAEREGIRFELHPGDRIPPATLAAVRESDQVWTQHHELPPMEFVLGDLRKMLAPEVMVAVALDAADHVHAFASWLPVPARKGWVIDLMRRGEPAMSGIMEYLIAQSMIALKGRGAELVSLATAPLAELDQNPDRSFVQGLLNRVFERVHHPYDFQALYEFKAKFQPSWEPVHLAYRKDAELPAIALALARAHLPEFGIGMLVATVGRGLADRLWTQAQAMRNAGDSEGD</sequence>
<evidence type="ECO:0000313" key="9">
    <source>
        <dbReference type="Proteomes" id="UP000697710"/>
    </source>
</evidence>
<evidence type="ECO:0000256" key="4">
    <source>
        <dbReference type="ARBA" id="ARBA00022989"/>
    </source>
</evidence>
<feature type="transmembrane region" description="Helical" evidence="6">
    <location>
        <begin position="175"/>
        <end position="193"/>
    </location>
</feature>
<dbReference type="InterPro" id="IPR051211">
    <property type="entry name" value="PG_lysyltransferase"/>
</dbReference>
<keyword evidence="5 6" id="KW-0472">Membrane</keyword>
<feature type="transmembrane region" description="Helical" evidence="6">
    <location>
        <begin position="326"/>
        <end position="345"/>
    </location>
</feature>
<feature type="transmembrane region" description="Helical" evidence="6">
    <location>
        <begin position="114"/>
        <end position="133"/>
    </location>
</feature>
<evidence type="ECO:0000256" key="2">
    <source>
        <dbReference type="ARBA" id="ARBA00022475"/>
    </source>
</evidence>
<keyword evidence="4 6" id="KW-1133">Transmembrane helix</keyword>
<evidence type="ECO:0000256" key="1">
    <source>
        <dbReference type="ARBA" id="ARBA00004651"/>
    </source>
</evidence>
<feature type="transmembrane region" description="Helical" evidence="6">
    <location>
        <begin position="357"/>
        <end position="379"/>
    </location>
</feature>
<feature type="transmembrane region" description="Helical" evidence="6">
    <location>
        <begin position="302"/>
        <end position="320"/>
    </location>
</feature>
<dbReference type="Proteomes" id="UP000697710">
    <property type="component" value="Unassembled WGS sequence"/>
</dbReference>
<evidence type="ECO:0000256" key="5">
    <source>
        <dbReference type="ARBA" id="ARBA00023136"/>
    </source>
</evidence>
<evidence type="ECO:0000256" key="3">
    <source>
        <dbReference type="ARBA" id="ARBA00022692"/>
    </source>
</evidence>
<evidence type="ECO:0000259" key="7">
    <source>
        <dbReference type="Pfam" id="PF09924"/>
    </source>
</evidence>
<reference evidence="8" key="1">
    <citation type="submission" date="2020-04" db="EMBL/GenBank/DDBJ databases">
        <authorList>
            <person name="Zhang T."/>
        </authorList>
    </citation>
    <scope>NUCLEOTIDE SEQUENCE</scope>
    <source>
        <strain evidence="8">HKST-UBA01</strain>
    </source>
</reference>
<gene>
    <name evidence="8" type="ORF">KC729_03805</name>
</gene>
<accession>A0A956LWR0</accession>